<feature type="region of interest" description="Disordered" evidence="3">
    <location>
        <begin position="114"/>
        <end position="369"/>
    </location>
</feature>
<reference evidence="8 9" key="1">
    <citation type="journal article" date="2024" name="J Genomics">
        <title>Draft genome sequencing and assembly of Favolaschia claudopus CIRM-BRFM 2984 isolated from oak limbs.</title>
        <authorList>
            <person name="Navarro D."/>
            <person name="Drula E."/>
            <person name="Chaduli D."/>
            <person name="Cazenave R."/>
            <person name="Ahrendt S."/>
            <person name="Wang J."/>
            <person name="Lipzen A."/>
            <person name="Daum C."/>
            <person name="Barry K."/>
            <person name="Grigoriev I.V."/>
            <person name="Favel A."/>
            <person name="Rosso M.N."/>
            <person name="Martin F."/>
        </authorList>
    </citation>
    <scope>NUCLEOTIDE SEQUENCE [LARGE SCALE GENOMIC DNA]</scope>
    <source>
        <strain evidence="8 9">CIRM-BRFM 2984</strain>
    </source>
</reference>
<dbReference type="InterPro" id="IPR006768">
    <property type="entry name" value="Cwf19-like_C_dom-1"/>
</dbReference>
<dbReference type="Proteomes" id="UP001362999">
    <property type="component" value="Unassembled WGS sequence"/>
</dbReference>
<comment type="caution">
    <text evidence="8">The sequence shown here is derived from an EMBL/GenBank/DDBJ whole genome shotgun (WGS) entry which is preliminary data.</text>
</comment>
<evidence type="ECO:0000256" key="2">
    <source>
        <dbReference type="ARBA" id="ARBA00022705"/>
    </source>
</evidence>
<organism evidence="8 9">
    <name type="scientific">Favolaschia claudopus</name>
    <dbReference type="NCBI Taxonomy" id="2862362"/>
    <lineage>
        <taxon>Eukaryota</taxon>
        <taxon>Fungi</taxon>
        <taxon>Dikarya</taxon>
        <taxon>Basidiomycota</taxon>
        <taxon>Agaricomycotina</taxon>
        <taxon>Agaricomycetes</taxon>
        <taxon>Agaricomycetidae</taxon>
        <taxon>Agaricales</taxon>
        <taxon>Marasmiineae</taxon>
        <taxon>Mycenaceae</taxon>
        <taxon>Favolaschia</taxon>
    </lineage>
</organism>
<feature type="region of interest" description="Disordered" evidence="3">
    <location>
        <begin position="427"/>
        <end position="453"/>
    </location>
</feature>
<feature type="compositionally biased region" description="Low complexity" evidence="3">
    <location>
        <begin position="292"/>
        <end position="305"/>
    </location>
</feature>
<evidence type="ECO:0000313" key="9">
    <source>
        <dbReference type="Proteomes" id="UP001362999"/>
    </source>
</evidence>
<proteinExistence type="inferred from homology"/>
<feature type="region of interest" description="Disordered" evidence="3">
    <location>
        <begin position="1"/>
        <end position="54"/>
    </location>
</feature>
<keyword evidence="9" id="KW-1185">Reference proteome</keyword>
<dbReference type="PANTHER" id="PTHR12072">
    <property type="entry name" value="CWF19, CELL CYCLE CONTROL PROTEIN"/>
    <property type="match status" value="1"/>
</dbReference>
<dbReference type="Gene3D" id="3.60.21.60">
    <property type="match status" value="2"/>
</dbReference>
<evidence type="ECO:0000256" key="3">
    <source>
        <dbReference type="SAM" id="MobiDB-lite"/>
    </source>
</evidence>
<protein>
    <submittedName>
        <fullName evidence="8">Complexed with Cdc5 protein cwf19</fullName>
    </submittedName>
</protein>
<comment type="similarity">
    <text evidence="1">Belongs to the CWF19 family.</text>
</comment>
<feature type="region of interest" description="Disordered" evidence="3">
    <location>
        <begin position="83"/>
        <end position="102"/>
    </location>
</feature>
<dbReference type="SUPFAM" id="SSF54197">
    <property type="entry name" value="HIT-like"/>
    <property type="match status" value="1"/>
</dbReference>
<feature type="compositionally biased region" description="Basic and acidic residues" evidence="3">
    <location>
        <begin position="249"/>
        <end position="281"/>
    </location>
</feature>
<dbReference type="Gene3D" id="3.30.428.10">
    <property type="entry name" value="HIT-like"/>
    <property type="match status" value="1"/>
</dbReference>
<feature type="compositionally biased region" description="Polar residues" evidence="3">
    <location>
        <begin position="358"/>
        <end position="369"/>
    </location>
</feature>
<feature type="compositionally biased region" description="Basic and acidic residues" evidence="3">
    <location>
        <begin position="427"/>
        <end position="440"/>
    </location>
</feature>
<dbReference type="Pfam" id="PF04042">
    <property type="entry name" value="DNA_pol_E_B"/>
    <property type="match status" value="1"/>
</dbReference>
<feature type="domain" description="Cwf19-like protein C-terminal" evidence="5">
    <location>
        <begin position="670"/>
        <end position="785"/>
    </location>
</feature>
<feature type="compositionally biased region" description="Polar residues" evidence="3">
    <location>
        <begin position="338"/>
        <end position="349"/>
    </location>
</feature>
<name>A0AAW0DA90_9AGAR</name>
<accession>A0AAW0DA90</accession>
<evidence type="ECO:0000259" key="5">
    <source>
        <dbReference type="Pfam" id="PF04676"/>
    </source>
</evidence>
<keyword evidence="2" id="KW-0235">DNA replication</keyword>
<evidence type="ECO:0000256" key="1">
    <source>
        <dbReference type="ARBA" id="ARBA00006795"/>
    </source>
</evidence>
<evidence type="ECO:0000313" key="8">
    <source>
        <dbReference type="EMBL" id="KAK7048209.1"/>
    </source>
</evidence>
<evidence type="ECO:0000259" key="7">
    <source>
        <dbReference type="Pfam" id="PF22062"/>
    </source>
</evidence>
<dbReference type="PANTHER" id="PTHR12072:SF5">
    <property type="entry name" value="CWF19-LIKE PROTEIN 2"/>
    <property type="match status" value="1"/>
</dbReference>
<dbReference type="Pfam" id="PF04677">
    <property type="entry name" value="CwfJ_C_1"/>
    <property type="match status" value="1"/>
</dbReference>
<feature type="compositionally biased region" description="Basic and acidic residues" evidence="3">
    <location>
        <begin position="163"/>
        <end position="198"/>
    </location>
</feature>
<dbReference type="EMBL" id="JAWWNJ010000009">
    <property type="protein sequence ID" value="KAK7048209.1"/>
    <property type="molecule type" value="Genomic_DNA"/>
</dbReference>
<evidence type="ECO:0000259" key="6">
    <source>
        <dbReference type="Pfam" id="PF04677"/>
    </source>
</evidence>
<feature type="domain" description="DNA polymerase alpha/delta/epsilon subunit B" evidence="4">
    <location>
        <begin position="1132"/>
        <end position="1364"/>
    </location>
</feature>
<dbReference type="Pfam" id="PF22062">
    <property type="entry name" value="OB_DPOA2"/>
    <property type="match status" value="1"/>
</dbReference>
<dbReference type="GO" id="GO:0003677">
    <property type="term" value="F:DNA binding"/>
    <property type="evidence" value="ECO:0007669"/>
    <property type="project" value="InterPro"/>
</dbReference>
<dbReference type="InterPro" id="IPR040194">
    <property type="entry name" value="Cwf19-like"/>
</dbReference>
<dbReference type="InterPro" id="IPR006767">
    <property type="entry name" value="Cwf19-like_C_dom-2"/>
</dbReference>
<dbReference type="InterPro" id="IPR036265">
    <property type="entry name" value="HIT-like_sf"/>
</dbReference>
<dbReference type="InterPro" id="IPR054300">
    <property type="entry name" value="OB_DPOA2"/>
</dbReference>
<dbReference type="GO" id="GO:0006260">
    <property type="term" value="P:DNA replication"/>
    <property type="evidence" value="ECO:0007669"/>
    <property type="project" value="UniProtKB-KW"/>
</dbReference>
<feature type="domain" description="DNA polymerase alpha subunit B OB" evidence="7">
    <location>
        <begin position="993"/>
        <end position="1110"/>
    </location>
</feature>
<feature type="domain" description="Cwf19-like C-terminal" evidence="6">
    <location>
        <begin position="538"/>
        <end position="661"/>
    </location>
</feature>
<dbReference type="GO" id="GO:0000398">
    <property type="term" value="P:mRNA splicing, via spliceosome"/>
    <property type="evidence" value="ECO:0007669"/>
    <property type="project" value="TreeGrafter"/>
</dbReference>
<sequence length="1410" mass="156674">MDVDEPSSSKHKRSRKDDSDRKSKKRSKHSDEDSRKHKKSKKLKIVDDDPDDDEVWVEKNIDMDGEHPLATTIPTAESLKLTSSALPKGLEPPLPSAGATASTLKRDDWMLLPASDPVMPVSTPRRVNPPSGDESFTEDYGEPSENQRTLAGGVDFFSSLGTDIKKPRSDKPDPNKPIIHAKELNPDIKESRPIDHDAPAPPPKAATPGGPGSQWRMMRLRRVYETAEEEGTSIEEVAIDRFGSLAAFEEAKEERRILDERDGRKSESSRERERGRRDNQGERGFMFSDVPGSGTSSRSSSFRRPGGYGDRESGPSTPTPAANPPANRRLDSLRLPSQAGSPLAQSHTPIPSVMTPPIGNSKTRALSPSSLNRLQAKVLRAKLMGAPDADALEREYEVESRKANGGDVEGGVRHRVEVLPTLDGHGRLYDLGHGAEEESRGPGNRKKKEKFETHDPKTGEILRYNANDDTTTLGEMLRQERFGGGMADQKNLDAEFARSIMSDGKFQNDLEYIDENAEKLGRQKMRSDAMKRQFAIHDYKRTQKVLAECHFCFAEDDSPPKCPVVAMGTRAYLSCTTNEELVPGHCYIVPIQHHLNMLEADDEVWDEVRNFMKCLMRMFAEDDQGVIFYETVISLKWQKHTFIECVPLPWEQYEDIPQYFKESILASEAEWSQHKKVIDFSRRPGGFRRAMVPNLPYFMVQFDHKGEKGYGHVIEGTGDGAEEDGGLEEGEKGGGEFPRYFAGEIIGNVLELEPRKWRRPKRIDFRSNKERVADFKKKYDKFDWTGMIEQNKSKPSGSLAVILTSKPSSHICRKRSRCVCDNFTAEGRSTKTLTQDISARFPDVASDASLLAECVAVCKNYSVSPEELQYKWEAHNFRPSATRSEISPYTLESLKALRAQIHRERSSKVNVQKPAPRTSLVTSIGRGAFRNRNPAVKPSQTAVQVKPEPMDGFGMVGVAGPSTVRYKGPSTDASARKKRAYRYMHEKPSERGDVLDDRIDEFAERIREHYDLADLGDPSSSTADNITVVGRIIQDDETVEEVKLADGAISLESSRTMGNGARVPLRFDWDLKIRGGVQGSGATAFFPGAIAALRGKNGGGGYFQVSEVLTLPPLMPLEPSVKADTEDSSFSIFIASGPYTPDLDLGFRPWRNLLTKIQQTKPAVVLLLGPFVDSAHPLIKSGDVDSTPINLFRTRFTDPLRNYLDSVPGSMVLIVPSVRDLVGDRAVFPQSELPMEVTRGDSRIRLLPNPACFTLNDVTFAATSADVLFHIRKGEFSKRGEDLDATAPVSAEDTVTDPMTNLCRHLLQQRSFYPVFPVPLELASEVILDVSHLDGLRLGGDTDGEPEYAPDVLIVPSRLKQFTKTVYSTTAINPSFLAKNSYVVLDVAVPEAGAKAPLSPRIMKLEAKVE</sequence>
<dbReference type="InterPro" id="IPR007185">
    <property type="entry name" value="DNA_pol_a/d/e_bsu"/>
</dbReference>
<evidence type="ECO:0000259" key="4">
    <source>
        <dbReference type="Pfam" id="PF04042"/>
    </source>
</evidence>
<dbReference type="Pfam" id="PF04676">
    <property type="entry name" value="CwfJ_C_2"/>
    <property type="match status" value="1"/>
</dbReference>
<gene>
    <name evidence="8" type="ORF">R3P38DRAFT_2605901</name>
</gene>
<dbReference type="GO" id="GO:0071014">
    <property type="term" value="C:post-mRNA release spliceosomal complex"/>
    <property type="evidence" value="ECO:0007669"/>
    <property type="project" value="TreeGrafter"/>
</dbReference>